<dbReference type="GO" id="GO:0016987">
    <property type="term" value="F:sigma factor activity"/>
    <property type="evidence" value="ECO:0007669"/>
    <property type="project" value="UniProtKB-KW"/>
</dbReference>
<dbReference type="InterPro" id="IPR013324">
    <property type="entry name" value="RNA_pol_sigma_r3/r4-like"/>
</dbReference>
<keyword evidence="2 6" id="KW-0805">Transcription regulation</keyword>
<dbReference type="PROSITE" id="PS01063">
    <property type="entry name" value="SIGMA70_ECF"/>
    <property type="match status" value="1"/>
</dbReference>
<keyword evidence="3 6" id="KW-0731">Sigma factor</keyword>
<name>A0A2T4JVI2_9RHOB</name>
<dbReference type="GO" id="GO:0003677">
    <property type="term" value="F:DNA binding"/>
    <property type="evidence" value="ECO:0007669"/>
    <property type="project" value="UniProtKB-KW"/>
</dbReference>
<organism evidence="9 10">
    <name type="scientific">Cereibacter changlensis JA139</name>
    <dbReference type="NCBI Taxonomy" id="1188249"/>
    <lineage>
        <taxon>Bacteria</taxon>
        <taxon>Pseudomonadati</taxon>
        <taxon>Pseudomonadota</taxon>
        <taxon>Alphaproteobacteria</taxon>
        <taxon>Rhodobacterales</taxon>
        <taxon>Paracoccaceae</taxon>
        <taxon>Cereibacter</taxon>
    </lineage>
</organism>
<dbReference type="InterPro" id="IPR039425">
    <property type="entry name" value="RNA_pol_sigma-70-like"/>
</dbReference>
<dbReference type="InterPro" id="IPR014284">
    <property type="entry name" value="RNA_pol_sigma-70_dom"/>
</dbReference>
<evidence type="ECO:0000313" key="10">
    <source>
        <dbReference type="Proteomes" id="UP000241010"/>
    </source>
</evidence>
<dbReference type="Pfam" id="PF04542">
    <property type="entry name" value="Sigma70_r2"/>
    <property type="match status" value="1"/>
</dbReference>
<comment type="caution">
    <text evidence="9">The sequence shown here is derived from an EMBL/GenBank/DDBJ whole genome shotgun (WGS) entry which is preliminary data.</text>
</comment>
<protein>
    <recommendedName>
        <fullName evidence="6">RNA polymerase sigma factor</fullName>
    </recommendedName>
</protein>
<dbReference type="InterPro" id="IPR000838">
    <property type="entry name" value="RNA_pol_sigma70_ECF_CS"/>
</dbReference>
<evidence type="ECO:0000256" key="4">
    <source>
        <dbReference type="ARBA" id="ARBA00023125"/>
    </source>
</evidence>
<dbReference type="EMBL" id="PZKG01000034">
    <property type="protein sequence ID" value="PTE21928.1"/>
    <property type="molecule type" value="Genomic_DNA"/>
</dbReference>
<comment type="similarity">
    <text evidence="1 6">Belongs to the sigma-70 factor family. ECF subfamily.</text>
</comment>
<dbReference type="SUPFAM" id="SSF88946">
    <property type="entry name" value="Sigma2 domain of RNA polymerase sigma factors"/>
    <property type="match status" value="1"/>
</dbReference>
<evidence type="ECO:0000259" key="7">
    <source>
        <dbReference type="Pfam" id="PF04542"/>
    </source>
</evidence>
<reference evidence="9 10" key="1">
    <citation type="submission" date="2018-03" db="EMBL/GenBank/DDBJ databases">
        <title>Cereibacter changlensis.</title>
        <authorList>
            <person name="Meyer T.E."/>
            <person name="Miller S."/>
            <person name="Lodha T."/>
            <person name="Gandham S."/>
            <person name="Chintalapati S."/>
            <person name="Chintalapati V.R."/>
        </authorList>
    </citation>
    <scope>NUCLEOTIDE SEQUENCE [LARGE SCALE GENOMIC DNA]</scope>
    <source>
        <strain evidence="9 10">JA139</strain>
    </source>
</reference>
<dbReference type="GO" id="GO:0006352">
    <property type="term" value="P:DNA-templated transcription initiation"/>
    <property type="evidence" value="ECO:0007669"/>
    <property type="project" value="InterPro"/>
</dbReference>
<gene>
    <name evidence="9" type="ORF">C5F48_09705</name>
</gene>
<dbReference type="Gene3D" id="1.10.1740.10">
    <property type="match status" value="1"/>
</dbReference>
<dbReference type="Proteomes" id="UP000241010">
    <property type="component" value="Unassembled WGS sequence"/>
</dbReference>
<proteinExistence type="inferred from homology"/>
<dbReference type="Gene3D" id="1.10.10.10">
    <property type="entry name" value="Winged helix-like DNA-binding domain superfamily/Winged helix DNA-binding domain"/>
    <property type="match status" value="1"/>
</dbReference>
<accession>A0A2T4JVI2</accession>
<dbReference type="InterPro" id="IPR013325">
    <property type="entry name" value="RNA_pol_sigma_r2"/>
</dbReference>
<dbReference type="PANTHER" id="PTHR43133:SF25">
    <property type="entry name" value="RNA POLYMERASE SIGMA FACTOR RFAY-RELATED"/>
    <property type="match status" value="1"/>
</dbReference>
<evidence type="ECO:0000313" key="9">
    <source>
        <dbReference type="EMBL" id="PTE21928.1"/>
    </source>
</evidence>
<evidence type="ECO:0000259" key="8">
    <source>
        <dbReference type="Pfam" id="PF08281"/>
    </source>
</evidence>
<sequence>MTDQTPPRSIIPDVIDLIPALRAYARSLSRNQADADDLVQETLLKALSNVDKFQQGTRLRAWLFTILRNTFFTKVRISAREKTGAEDCVSGEMSVAASQEWTVRGRELMAAIDRLPSHYREILILVVMLGESYEDAARICNCAVGTVKSRVSRARQLVMDELGEAL</sequence>
<evidence type="ECO:0000256" key="1">
    <source>
        <dbReference type="ARBA" id="ARBA00010641"/>
    </source>
</evidence>
<dbReference type="InterPro" id="IPR036388">
    <property type="entry name" value="WH-like_DNA-bd_sf"/>
</dbReference>
<dbReference type="RefSeq" id="WP_107663709.1">
    <property type="nucleotide sequence ID" value="NZ_PZKG01000034.1"/>
</dbReference>
<evidence type="ECO:0000256" key="6">
    <source>
        <dbReference type="RuleBase" id="RU000716"/>
    </source>
</evidence>
<dbReference type="SUPFAM" id="SSF88659">
    <property type="entry name" value="Sigma3 and sigma4 domains of RNA polymerase sigma factors"/>
    <property type="match status" value="1"/>
</dbReference>
<dbReference type="PANTHER" id="PTHR43133">
    <property type="entry name" value="RNA POLYMERASE ECF-TYPE SIGMA FACTO"/>
    <property type="match status" value="1"/>
</dbReference>
<dbReference type="Pfam" id="PF08281">
    <property type="entry name" value="Sigma70_r4_2"/>
    <property type="match status" value="1"/>
</dbReference>
<evidence type="ECO:0000256" key="2">
    <source>
        <dbReference type="ARBA" id="ARBA00023015"/>
    </source>
</evidence>
<dbReference type="NCBIfam" id="TIGR02937">
    <property type="entry name" value="sigma70-ECF"/>
    <property type="match status" value="1"/>
</dbReference>
<keyword evidence="5 6" id="KW-0804">Transcription</keyword>
<dbReference type="OrthoDB" id="9803470at2"/>
<keyword evidence="4 6" id="KW-0238">DNA-binding</keyword>
<dbReference type="InterPro" id="IPR013249">
    <property type="entry name" value="RNA_pol_sigma70_r4_t2"/>
</dbReference>
<dbReference type="InterPro" id="IPR007627">
    <property type="entry name" value="RNA_pol_sigma70_r2"/>
</dbReference>
<keyword evidence="10" id="KW-1185">Reference proteome</keyword>
<dbReference type="CDD" id="cd06171">
    <property type="entry name" value="Sigma70_r4"/>
    <property type="match status" value="1"/>
</dbReference>
<dbReference type="AlphaFoldDB" id="A0A2T4JVI2"/>
<feature type="domain" description="RNA polymerase sigma factor 70 region 4 type 2" evidence="8">
    <location>
        <begin position="106"/>
        <end position="156"/>
    </location>
</feature>
<feature type="domain" description="RNA polymerase sigma-70 region 2" evidence="7">
    <location>
        <begin position="18"/>
        <end position="76"/>
    </location>
</feature>
<evidence type="ECO:0000256" key="5">
    <source>
        <dbReference type="ARBA" id="ARBA00023163"/>
    </source>
</evidence>
<evidence type="ECO:0000256" key="3">
    <source>
        <dbReference type="ARBA" id="ARBA00023082"/>
    </source>
</evidence>